<dbReference type="Proteomes" id="UP001500547">
    <property type="component" value="Unassembled WGS sequence"/>
</dbReference>
<protein>
    <submittedName>
        <fullName evidence="1">Membrane protein</fullName>
    </submittedName>
</protein>
<reference evidence="2" key="1">
    <citation type="journal article" date="2019" name="Int. J. Syst. Evol. Microbiol.">
        <title>The Global Catalogue of Microorganisms (GCM) 10K type strain sequencing project: providing services to taxonomists for standard genome sequencing and annotation.</title>
        <authorList>
            <consortium name="The Broad Institute Genomics Platform"/>
            <consortium name="The Broad Institute Genome Sequencing Center for Infectious Disease"/>
            <person name="Wu L."/>
            <person name="Ma J."/>
        </authorList>
    </citation>
    <scope>NUCLEOTIDE SEQUENCE [LARGE SCALE GENOMIC DNA]</scope>
    <source>
        <strain evidence="2">JCM 18715</strain>
    </source>
</reference>
<evidence type="ECO:0000313" key="2">
    <source>
        <dbReference type="Proteomes" id="UP001500547"/>
    </source>
</evidence>
<gene>
    <name evidence="1" type="ORF">GCM10025770_31480</name>
</gene>
<name>A0ABP9QYZ5_9RHOO</name>
<comment type="caution">
    <text evidence="1">The sequence shown here is derived from an EMBL/GenBank/DDBJ whole genome shotgun (WGS) entry which is preliminary data.</text>
</comment>
<dbReference type="EMBL" id="BAABLD010000015">
    <property type="protein sequence ID" value="GAA5169666.1"/>
    <property type="molecule type" value="Genomic_DNA"/>
</dbReference>
<dbReference type="SUPFAM" id="SSF52833">
    <property type="entry name" value="Thioredoxin-like"/>
    <property type="match status" value="1"/>
</dbReference>
<dbReference type="InterPro" id="IPR036249">
    <property type="entry name" value="Thioredoxin-like_sf"/>
</dbReference>
<keyword evidence="2" id="KW-1185">Reference proteome</keyword>
<accession>A0ABP9QYZ5</accession>
<organism evidence="1 2">
    <name type="scientific">Viridibacterium curvum</name>
    <dbReference type="NCBI Taxonomy" id="1101404"/>
    <lineage>
        <taxon>Bacteria</taxon>
        <taxon>Pseudomonadati</taxon>
        <taxon>Pseudomonadota</taxon>
        <taxon>Betaproteobacteria</taxon>
        <taxon>Rhodocyclales</taxon>
        <taxon>Rhodocyclaceae</taxon>
        <taxon>Viridibacterium</taxon>
    </lineage>
</organism>
<evidence type="ECO:0000313" key="1">
    <source>
        <dbReference type="EMBL" id="GAA5169666.1"/>
    </source>
</evidence>
<sequence>MLLLLAVSAAPVVAALVMFYFVRSDKVAVSGELINPPQALALDTVKLPGSGVLADKLRGKWVMALRAEARCAEPCRQMLYYMRQVRTLQAKEMDRVQRLWVAEGDATPEAALLADHPDLLVVRDATLAAALGPADRIVLVDPRGFLMMRYAAAPEAKGIVKDLQKLLKYTR</sequence>
<proteinExistence type="predicted"/>